<dbReference type="Proteomes" id="UP000438991">
    <property type="component" value="Unassembled WGS sequence"/>
</dbReference>
<name>A0A327K0K4_9BRAD</name>
<evidence type="ECO:0000313" key="4">
    <source>
        <dbReference type="Proteomes" id="UP000438991"/>
    </source>
</evidence>
<keyword evidence="1" id="KW-0808">Transferase</keyword>
<comment type="caution">
    <text evidence="3">The sequence shown here is derived from an EMBL/GenBank/DDBJ whole genome shotgun (WGS) entry which is preliminary data.</text>
</comment>
<dbReference type="SUPFAM" id="SSF55729">
    <property type="entry name" value="Acyl-CoA N-acyltransferases (Nat)"/>
    <property type="match status" value="1"/>
</dbReference>
<evidence type="ECO:0000313" key="3">
    <source>
        <dbReference type="EMBL" id="MTW18175.1"/>
    </source>
</evidence>
<dbReference type="Gene3D" id="3.40.630.30">
    <property type="match status" value="1"/>
</dbReference>
<dbReference type="InterPro" id="IPR016181">
    <property type="entry name" value="Acyl_CoA_acyltransferase"/>
</dbReference>
<sequence length="161" mass="17499">MIELVRRWWKGGEARFGLAETSDAAALAALHAESFRRGWSEEEIERLLIDRAVVADVALMGETPAGFVMSRCAVDEAEILSVAVAPARRGRGLAGRLVALHLGRLAGIGIVRVFLEVDRDNAPACRLYRSAGFREVGQRPGYYARPGATPAVALVMRRDLA</sequence>
<dbReference type="CDD" id="cd04301">
    <property type="entry name" value="NAT_SF"/>
    <property type="match status" value="1"/>
</dbReference>
<evidence type="ECO:0000256" key="2">
    <source>
        <dbReference type="ARBA" id="ARBA00023315"/>
    </source>
</evidence>
<dbReference type="EMBL" id="WNKV01000015">
    <property type="protein sequence ID" value="MTW18175.1"/>
    <property type="molecule type" value="Genomic_DNA"/>
</dbReference>
<accession>A0A327K0K4</accession>
<proteinExistence type="predicted"/>
<protein>
    <submittedName>
        <fullName evidence="3">GNAT family N-acetyltransferase</fullName>
    </submittedName>
</protein>
<dbReference type="AlphaFoldDB" id="A0A327K0K4"/>
<evidence type="ECO:0000256" key="1">
    <source>
        <dbReference type="ARBA" id="ARBA00022679"/>
    </source>
</evidence>
<dbReference type="PROSITE" id="PS51186">
    <property type="entry name" value="GNAT"/>
    <property type="match status" value="1"/>
</dbReference>
<dbReference type="Pfam" id="PF00583">
    <property type="entry name" value="Acetyltransf_1"/>
    <property type="match status" value="1"/>
</dbReference>
<dbReference type="InterPro" id="IPR000182">
    <property type="entry name" value="GNAT_dom"/>
</dbReference>
<keyword evidence="2" id="KW-0012">Acyltransferase</keyword>
<dbReference type="GO" id="GO:0016747">
    <property type="term" value="F:acyltransferase activity, transferring groups other than amino-acyl groups"/>
    <property type="evidence" value="ECO:0007669"/>
    <property type="project" value="InterPro"/>
</dbReference>
<dbReference type="RefSeq" id="WP_111386317.1">
    <property type="nucleotide sequence ID" value="NZ_NPEW01000164.1"/>
</dbReference>
<dbReference type="InterPro" id="IPR050832">
    <property type="entry name" value="Bact_Acetyltransf"/>
</dbReference>
<reference evidence="3 4" key="1">
    <citation type="submission" date="2019-11" db="EMBL/GenBank/DDBJ databases">
        <title>Whole-genome sequence of Rhodoplanes serenus DSM 18633, type strain.</title>
        <authorList>
            <person name="Kyndt J.A."/>
            <person name="Meyer T.E."/>
        </authorList>
    </citation>
    <scope>NUCLEOTIDE SEQUENCE [LARGE SCALE GENOMIC DNA]</scope>
    <source>
        <strain evidence="3 4">DSM 18633</strain>
    </source>
</reference>
<organism evidence="3 4">
    <name type="scientific">Rhodoplanes serenus</name>
    <dbReference type="NCBI Taxonomy" id="200615"/>
    <lineage>
        <taxon>Bacteria</taxon>
        <taxon>Pseudomonadati</taxon>
        <taxon>Pseudomonadota</taxon>
        <taxon>Alphaproteobacteria</taxon>
        <taxon>Hyphomicrobiales</taxon>
        <taxon>Nitrobacteraceae</taxon>
        <taxon>Rhodoplanes</taxon>
    </lineage>
</organism>
<dbReference type="PANTHER" id="PTHR43877">
    <property type="entry name" value="AMINOALKYLPHOSPHONATE N-ACETYLTRANSFERASE-RELATED-RELATED"/>
    <property type="match status" value="1"/>
</dbReference>
<gene>
    <name evidence="3" type="ORF">GJ689_18405</name>
</gene>